<dbReference type="InterPro" id="IPR050399">
    <property type="entry name" value="HPr"/>
</dbReference>
<dbReference type="PROSITE" id="PS00589">
    <property type="entry name" value="PTS_HPR_SER"/>
    <property type="match status" value="1"/>
</dbReference>
<gene>
    <name evidence="5" type="ORF">QE109_15240</name>
</gene>
<dbReference type="InterPro" id="IPR035895">
    <property type="entry name" value="HPr-like_sf"/>
</dbReference>
<dbReference type="Pfam" id="PF00381">
    <property type="entry name" value="PTS-HPr"/>
    <property type="match status" value="1"/>
</dbReference>
<evidence type="ECO:0000256" key="2">
    <source>
        <dbReference type="ARBA" id="ARBA00022490"/>
    </source>
</evidence>
<protein>
    <submittedName>
        <fullName evidence="5">HPr family phosphocarrier protein</fullName>
    </submittedName>
</protein>
<keyword evidence="2" id="KW-0963">Cytoplasm</keyword>
<evidence type="ECO:0000256" key="3">
    <source>
        <dbReference type="ARBA" id="ARBA00022683"/>
    </source>
</evidence>
<dbReference type="NCBIfam" id="TIGR01003">
    <property type="entry name" value="PTS_HPr_family"/>
    <property type="match status" value="1"/>
</dbReference>
<dbReference type="PROSITE" id="PS51350">
    <property type="entry name" value="PTS_HPR_DOM"/>
    <property type="match status" value="1"/>
</dbReference>
<comment type="caution">
    <text evidence="5">The sequence shown here is derived from an EMBL/GenBank/DDBJ whole genome shotgun (WGS) entry which is preliminary data.</text>
</comment>
<feature type="domain" description="HPr" evidence="4">
    <location>
        <begin position="1"/>
        <end position="87"/>
    </location>
</feature>
<dbReference type="PANTHER" id="PTHR33705">
    <property type="entry name" value="PHOSPHOCARRIER PROTEIN HPR"/>
    <property type="match status" value="1"/>
</dbReference>
<dbReference type="PRINTS" id="PR00107">
    <property type="entry name" value="PHOSPHOCPHPR"/>
</dbReference>
<dbReference type="InterPro" id="IPR000032">
    <property type="entry name" value="HPr-like"/>
</dbReference>
<proteinExistence type="predicted"/>
<reference evidence="5 6" key="1">
    <citation type="submission" date="2023-04" db="EMBL/GenBank/DDBJ databases">
        <title>Fusibacter bizertensis strain WBS, isolated from littoral bottom sediments of the Arctic seas - biochemical and genomic analysis.</title>
        <authorList>
            <person name="Brioukhanov A.L."/>
        </authorList>
    </citation>
    <scope>NUCLEOTIDE SEQUENCE [LARGE SCALE GENOMIC DNA]</scope>
    <source>
        <strain evidence="5 6">WBS</strain>
    </source>
</reference>
<dbReference type="RefSeq" id="WP_281095409.1">
    <property type="nucleotide sequence ID" value="NZ_JARYZI010000013.1"/>
</dbReference>
<dbReference type="Proteomes" id="UP001158045">
    <property type="component" value="Unassembled WGS sequence"/>
</dbReference>
<organism evidence="5 6">
    <name type="scientific">Fusibacter bizertensis</name>
    <dbReference type="NCBI Taxonomy" id="1488331"/>
    <lineage>
        <taxon>Bacteria</taxon>
        <taxon>Bacillati</taxon>
        <taxon>Bacillota</taxon>
        <taxon>Clostridia</taxon>
        <taxon>Eubacteriales</taxon>
        <taxon>Eubacteriales Family XII. Incertae Sedis</taxon>
        <taxon>Fusibacter</taxon>
    </lineage>
</organism>
<dbReference type="InterPro" id="IPR002114">
    <property type="entry name" value="PTS_HPr_Ser_P_site"/>
</dbReference>
<accession>A0ABT6NGL3</accession>
<dbReference type="SUPFAM" id="SSF55594">
    <property type="entry name" value="HPr-like"/>
    <property type="match status" value="1"/>
</dbReference>
<dbReference type="Gene3D" id="3.30.1340.10">
    <property type="entry name" value="HPr-like"/>
    <property type="match status" value="1"/>
</dbReference>
<name>A0ABT6NGL3_9FIRM</name>
<comment type="subcellular location">
    <subcellularLocation>
        <location evidence="1">Cytoplasm</location>
    </subcellularLocation>
</comment>
<keyword evidence="6" id="KW-1185">Reference proteome</keyword>
<dbReference type="EMBL" id="JARYZI010000013">
    <property type="protein sequence ID" value="MDH8679512.1"/>
    <property type="molecule type" value="Genomic_DNA"/>
</dbReference>
<dbReference type="PANTHER" id="PTHR33705:SF2">
    <property type="entry name" value="PHOSPHOCARRIER PROTEIN NPR"/>
    <property type="match status" value="1"/>
</dbReference>
<dbReference type="CDD" id="cd00367">
    <property type="entry name" value="PTS-HPr_like"/>
    <property type="match status" value="1"/>
</dbReference>
<evidence type="ECO:0000259" key="4">
    <source>
        <dbReference type="PROSITE" id="PS51350"/>
    </source>
</evidence>
<keyword evidence="3" id="KW-0598">Phosphotransferase system</keyword>
<evidence type="ECO:0000313" key="6">
    <source>
        <dbReference type="Proteomes" id="UP001158045"/>
    </source>
</evidence>
<evidence type="ECO:0000256" key="1">
    <source>
        <dbReference type="ARBA" id="ARBA00004496"/>
    </source>
</evidence>
<evidence type="ECO:0000313" key="5">
    <source>
        <dbReference type="EMBL" id="MDH8679512.1"/>
    </source>
</evidence>
<sequence>MKVYEFVLNNTHGLHARPAGLFVQACSKFQSSVALHKGDVKVNGKSMLGIMKIAASKGDELKIEIEGADESEALEALKQLIDNNFDE</sequence>